<proteinExistence type="predicted"/>
<dbReference type="PROSITE" id="PS50088">
    <property type="entry name" value="ANK_REPEAT"/>
    <property type="match status" value="2"/>
</dbReference>
<dbReference type="RefSeq" id="XP_066913049.1">
    <property type="nucleotide sequence ID" value="XM_067056948.1"/>
</dbReference>
<keyword evidence="7" id="KW-0677">Repeat</keyword>
<keyword evidence="12" id="KW-0407">Ion channel</keyword>
<keyword evidence="6 16" id="KW-0812">Transmembrane</keyword>
<dbReference type="GO" id="GO:0098703">
    <property type="term" value="P:calcium ion import across plasma membrane"/>
    <property type="evidence" value="ECO:0007669"/>
    <property type="project" value="TreeGrafter"/>
</dbReference>
<reference evidence="18" key="1">
    <citation type="submission" date="2021-01" db="UniProtKB">
        <authorList>
            <consortium name="EnsemblMetazoa"/>
        </authorList>
    </citation>
    <scope>IDENTIFICATION</scope>
</reference>
<evidence type="ECO:0000256" key="6">
    <source>
        <dbReference type="ARBA" id="ARBA00022692"/>
    </source>
</evidence>
<evidence type="ECO:0000256" key="2">
    <source>
        <dbReference type="ARBA" id="ARBA00022448"/>
    </source>
</evidence>
<keyword evidence="14" id="KW-0175">Coiled coil</keyword>
<dbReference type="EnsemblMetazoa" id="CLYHEMT000717.1">
    <property type="protein sequence ID" value="CLYHEMP000717.1"/>
    <property type="gene ID" value="CLYHEMG000717"/>
</dbReference>
<evidence type="ECO:0000313" key="18">
    <source>
        <dbReference type="EnsemblMetazoa" id="CLYHEMP000717.1"/>
    </source>
</evidence>
<dbReference type="SUPFAM" id="SSF48403">
    <property type="entry name" value="Ankyrin repeat"/>
    <property type="match status" value="1"/>
</dbReference>
<evidence type="ECO:0000313" key="19">
    <source>
        <dbReference type="Proteomes" id="UP000594262"/>
    </source>
</evidence>
<evidence type="ECO:0000256" key="10">
    <source>
        <dbReference type="ARBA" id="ARBA00023065"/>
    </source>
</evidence>
<evidence type="ECO:0000256" key="13">
    <source>
        <dbReference type="PROSITE-ProRule" id="PRU00023"/>
    </source>
</evidence>
<evidence type="ECO:0000256" key="12">
    <source>
        <dbReference type="ARBA" id="ARBA00023303"/>
    </source>
</evidence>
<name>A0A7M5WI42_9CNID</name>
<evidence type="ECO:0000256" key="5">
    <source>
        <dbReference type="ARBA" id="ARBA00022673"/>
    </source>
</evidence>
<dbReference type="PANTHER" id="PTHR10582">
    <property type="entry name" value="TRANSIENT RECEPTOR POTENTIAL ION CHANNEL PROTEIN"/>
    <property type="match status" value="1"/>
</dbReference>
<evidence type="ECO:0000256" key="1">
    <source>
        <dbReference type="ARBA" id="ARBA00004651"/>
    </source>
</evidence>
<keyword evidence="8" id="KW-0106">Calcium</keyword>
<evidence type="ECO:0000256" key="4">
    <source>
        <dbReference type="ARBA" id="ARBA00022568"/>
    </source>
</evidence>
<dbReference type="InterPro" id="IPR036770">
    <property type="entry name" value="Ankyrin_rpt-contain_sf"/>
</dbReference>
<evidence type="ECO:0000256" key="9">
    <source>
        <dbReference type="ARBA" id="ARBA00022989"/>
    </source>
</evidence>
<dbReference type="InterPro" id="IPR005821">
    <property type="entry name" value="Ion_trans_dom"/>
</dbReference>
<feature type="transmembrane region" description="Helical" evidence="16">
    <location>
        <begin position="555"/>
        <end position="578"/>
    </location>
</feature>
<keyword evidence="5" id="KW-0107">Calcium channel</keyword>
<feature type="domain" description="Ion transport" evidence="17">
    <location>
        <begin position="548"/>
        <end position="733"/>
    </location>
</feature>
<keyword evidence="2" id="KW-0813">Transport</keyword>
<dbReference type="Gene3D" id="1.25.40.20">
    <property type="entry name" value="Ankyrin repeat-containing domain"/>
    <property type="match status" value="1"/>
</dbReference>
<feature type="transmembrane region" description="Helical" evidence="16">
    <location>
        <begin position="442"/>
        <end position="463"/>
    </location>
</feature>
<dbReference type="OrthoDB" id="6022230at2759"/>
<keyword evidence="3" id="KW-1003">Cell membrane</keyword>
<feature type="repeat" description="ANK" evidence="13">
    <location>
        <begin position="247"/>
        <end position="279"/>
    </location>
</feature>
<evidence type="ECO:0000256" key="15">
    <source>
        <dbReference type="SAM" id="MobiDB-lite"/>
    </source>
</evidence>
<dbReference type="PANTHER" id="PTHR10582:SF33">
    <property type="entry name" value="TRANSIENT RECEPTOR POTENTIAL CHANNEL PYREXIA"/>
    <property type="match status" value="1"/>
</dbReference>
<evidence type="ECO:0000256" key="16">
    <source>
        <dbReference type="SAM" id="Phobius"/>
    </source>
</evidence>
<feature type="transmembrane region" description="Helical" evidence="16">
    <location>
        <begin position="616"/>
        <end position="649"/>
    </location>
</feature>
<accession>A0A7M5WI42</accession>
<keyword evidence="11 16" id="KW-0472">Membrane</keyword>
<dbReference type="Gene3D" id="1.10.287.70">
    <property type="match status" value="1"/>
</dbReference>
<dbReference type="AlphaFoldDB" id="A0A7M5WI42"/>
<evidence type="ECO:0000256" key="3">
    <source>
        <dbReference type="ARBA" id="ARBA00022475"/>
    </source>
</evidence>
<dbReference type="PROSITE" id="PS50297">
    <property type="entry name" value="ANK_REP_REGION"/>
    <property type="match status" value="2"/>
</dbReference>
<evidence type="ECO:0000256" key="7">
    <source>
        <dbReference type="ARBA" id="ARBA00022737"/>
    </source>
</evidence>
<keyword evidence="9 16" id="KW-1133">Transmembrane helix</keyword>
<keyword evidence="4" id="KW-0109">Calcium transport</keyword>
<keyword evidence="10" id="KW-0406">Ion transport</keyword>
<sequence length="877" mass="100766">MFSRIFDGRQRQSENRPLTNPSPPNSNTAEYQNPVYDDGASLPKEGDTHSLMGVQSIKTDSDHHPPEVELDNEDGDLFDIKAFEEMEHVLDKIDETKKSKDLKIEELDRNKKGNNSASKWRFGPAPIEDGVSEGDVMKIGSLEGTFSHKENKVFSELKIMMKNQPMHEVNNEEATSALLNYFAELGVSDEAVQVDYTFIEQLLISADINLHDKYGQSLMHEVAREWSLDFAEYLKLRGAELDHADNYGRTPLFVAVASNHVEMARWLLDNKANISQKTKANESQTLIHYAAKYNAIDCFDLLLEYGANPNEEDGNGQTPIFLAALYGRNPIAQHMLRIGISTFTVNISGVLCIELIVQNLPTETAWQALEQYYETDNLNRREVYNMVGFSRSCMAKVGGAAKKYSPPNLLEILVDQQDFVLVTNPVVNQMIKLKGRVFATKYLRLNVFLYLLFTLLWTASISIRETNQFGWTYKVSMIVVLTIFGELISFHFMWKVYREYKSLLKANDHEKERLRNDVREREKHVHPRWEVEANLLNKEKDTIERRSTNYWSNGWNIIEVTCLVLSVVQFLIVMLWIGRPSTRYIHSIKIYYSAAFLVVVWIRLNNCFHYSQTVGAFVAMLGECVVAVARFGFLFLEFFIPFTCAFWVLFGGNRKVLDGNDDASGEYVAFENLVYQMYLLTIVGDYDYGDLKIINENFAQIFVGLYFVLVSVITLNLFIALMSEAIARINEKASAQAYLKEAEEITLIEKYFPVYRDEFENFLKEKANPWIVNGISASGDDSEGHDRKLVLVAKQISKSMQDSVKELRETKKSLDALAEKIEQLDSRHPREKRLETIQAINKISNFYNKAFNKVQRKTFYKVTDFIEDAITSRQYQS</sequence>
<dbReference type="Proteomes" id="UP000594262">
    <property type="component" value="Unplaced"/>
</dbReference>
<dbReference type="GO" id="GO:0005262">
    <property type="term" value="F:calcium channel activity"/>
    <property type="evidence" value="ECO:0007669"/>
    <property type="project" value="UniProtKB-KW"/>
</dbReference>
<evidence type="ECO:0000259" key="17">
    <source>
        <dbReference type="Pfam" id="PF00520"/>
    </source>
</evidence>
<dbReference type="InterPro" id="IPR002110">
    <property type="entry name" value="Ankyrin_rpt"/>
</dbReference>
<dbReference type="GO" id="GO:0005886">
    <property type="term" value="C:plasma membrane"/>
    <property type="evidence" value="ECO:0007669"/>
    <property type="project" value="UniProtKB-SubCell"/>
</dbReference>
<evidence type="ECO:0000256" key="8">
    <source>
        <dbReference type="ARBA" id="ARBA00022837"/>
    </source>
</evidence>
<feature type="transmembrane region" description="Helical" evidence="16">
    <location>
        <begin position="698"/>
        <end position="722"/>
    </location>
</feature>
<dbReference type="SMART" id="SM00248">
    <property type="entry name" value="ANK"/>
    <property type="match status" value="4"/>
</dbReference>
<organism evidence="18 19">
    <name type="scientific">Clytia hemisphaerica</name>
    <dbReference type="NCBI Taxonomy" id="252671"/>
    <lineage>
        <taxon>Eukaryota</taxon>
        <taxon>Metazoa</taxon>
        <taxon>Cnidaria</taxon>
        <taxon>Hydrozoa</taxon>
        <taxon>Hydroidolina</taxon>
        <taxon>Leptothecata</taxon>
        <taxon>Obeliida</taxon>
        <taxon>Clytiidae</taxon>
        <taxon>Clytia</taxon>
    </lineage>
</organism>
<dbReference type="Pfam" id="PF12796">
    <property type="entry name" value="Ank_2"/>
    <property type="match status" value="2"/>
</dbReference>
<comment type="subcellular location">
    <subcellularLocation>
        <location evidence="1">Cell membrane</location>
        <topology evidence="1">Multi-pass membrane protein</topology>
    </subcellularLocation>
</comment>
<feature type="region of interest" description="Disordered" evidence="15">
    <location>
        <begin position="1"/>
        <end position="52"/>
    </location>
</feature>
<feature type="transmembrane region" description="Helical" evidence="16">
    <location>
        <begin position="584"/>
        <end position="604"/>
    </location>
</feature>
<feature type="coiled-coil region" evidence="14">
    <location>
        <begin position="800"/>
        <end position="827"/>
    </location>
</feature>
<dbReference type="Pfam" id="PF00520">
    <property type="entry name" value="Ion_trans"/>
    <property type="match status" value="1"/>
</dbReference>
<protein>
    <recommendedName>
        <fullName evidence="17">Ion transport domain-containing protein</fullName>
    </recommendedName>
</protein>
<keyword evidence="13" id="KW-0040">ANK repeat</keyword>
<feature type="repeat" description="ANK" evidence="13">
    <location>
        <begin position="282"/>
        <end position="314"/>
    </location>
</feature>
<keyword evidence="19" id="KW-1185">Reference proteome</keyword>
<dbReference type="InterPro" id="IPR024862">
    <property type="entry name" value="TRPV"/>
</dbReference>
<feature type="compositionally biased region" description="Basic and acidic residues" evidence="15">
    <location>
        <begin position="1"/>
        <end position="14"/>
    </location>
</feature>
<dbReference type="GeneID" id="136800314"/>
<feature type="transmembrane region" description="Helical" evidence="16">
    <location>
        <begin position="475"/>
        <end position="494"/>
    </location>
</feature>
<evidence type="ECO:0000256" key="14">
    <source>
        <dbReference type="SAM" id="Coils"/>
    </source>
</evidence>
<evidence type="ECO:0000256" key="11">
    <source>
        <dbReference type="ARBA" id="ARBA00023136"/>
    </source>
</evidence>